<feature type="compositionally biased region" description="Basic residues" evidence="1">
    <location>
        <begin position="18"/>
        <end position="30"/>
    </location>
</feature>
<feature type="region of interest" description="Disordered" evidence="1">
    <location>
        <begin position="1"/>
        <end position="56"/>
    </location>
</feature>
<accession>A0A1J7JYZ7</accession>
<organism evidence="2 3">
    <name type="scientific">Coniochaeta ligniaria NRRL 30616</name>
    <dbReference type="NCBI Taxonomy" id="1408157"/>
    <lineage>
        <taxon>Eukaryota</taxon>
        <taxon>Fungi</taxon>
        <taxon>Dikarya</taxon>
        <taxon>Ascomycota</taxon>
        <taxon>Pezizomycotina</taxon>
        <taxon>Sordariomycetes</taxon>
        <taxon>Sordariomycetidae</taxon>
        <taxon>Coniochaetales</taxon>
        <taxon>Coniochaetaceae</taxon>
        <taxon>Coniochaeta</taxon>
    </lineage>
</organism>
<dbReference type="InParanoid" id="A0A1J7JYZ7"/>
<dbReference type="Proteomes" id="UP000182658">
    <property type="component" value="Unassembled WGS sequence"/>
</dbReference>
<evidence type="ECO:0000256" key="1">
    <source>
        <dbReference type="SAM" id="MobiDB-lite"/>
    </source>
</evidence>
<dbReference type="AlphaFoldDB" id="A0A1J7JYZ7"/>
<protein>
    <submittedName>
        <fullName evidence="2">Uncharacterized protein</fullName>
    </submittedName>
</protein>
<name>A0A1J7JYZ7_9PEZI</name>
<reference evidence="2 3" key="1">
    <citation type="submission" date="2016-10" db="EMBL/GenBank/DDBJ databases">
        <title>Draft genome sequence of Coniochaeta ligniaria NRRL30616, a lignocellulolytic fungus for bioabatement of inhibitors in plant biomass hydrolysates.</title>
        <authorList>
            <consortium name="DOE Joint Genome Institute"/>
            <person name="Jimenez D.J."/>
            <person name="Hector R.E."/>
            <person name="Riley R."/>
            <person name="Sun H."/>
            <person name="Grigoriev I.V."/>
            <person name="Van Elsas J.D."/>
            <person name="Nichols N.N."/>
        </authorList>
    </citation>
    <scope>NUCLEOTIDE SEQUENCE [LARGE SCALE GENOMIC DNA]</scope>
    <source>
        <strain evidence="2 3">NRRL 30616</strain>
    </source>
</reference>
<evidence type="ECO:0000313" key="2">
    <source>
        <dbReference type="EMBL" id="OIW35376.1"/>
    </source>
</evidence>
<gene>
    <name evidence="2" type="ORF">CONLIGDRAFT_710573</name>
</gene>
<sequence>MSPRRLAKQLSSKENLLNKRRDKRSKHWPKRAATPSTLPSPKAFGTADDAARTTTK</sequence>
<dbReference type="EMBL" id="KV875093">
    <property type="protein sequence ID" value="OIW35376.1"/>
    <property type="molecule type" value="Genomic_DNA"/>
</dbReference>
<keyword evidence="3" id="KW-1185">Reference proteome</keyword>
<evidence type="ECO:0000313" key="3">
    <source>
        <dbReference type="Proteomes" id="UP000182658"/>
    </source>
</evidence>
<proteinExistence type="predicted"/>